<proteinExistence type="predicted"/>
<evidence type="ECO:0000259" key="4">
    <source>
        <dbReference type="Pfam" id="PF12849"/>
    </source>
</evidence>
<dbReference type="HOGENOM" id="CLU_026228_5_1_2"/>
<keyword evidence="2" id="KW-0732">Signal</keyword>
<gene>
    <name evidence="5" type="ordered locus">Mhun_2985</name>
</gene>
<dbReference type="PANTHER" id="PTHR30570:SF1">
    <property type="entry name" value="PHOSPHATE-BINDING PROTEIN PSTS"/>
    <property type="match status" value="1"/>
</dbReference>
<dbReference type="InterPro" id="IPR011862">
    <property type="entry name" value="Phos-bd"/>
</dbReference>
<keyword evidence="3" id="KW-0812">Transmembrane</keyword>
<dbReference type="STRING" id="323259.Mhun_2985"/>
<organism evidence="5 6">
    <name type="scientific">Methanospirillum hungatei JF-1 (strain ATCC 27890 / DSM 864 / NBRC 100397 / JF-1)</name>
    <dbReference type="NCBI Taxonomy" id="323259"/>
    <lineage>
        <taxon>Archaea</taxon>
        <taxon>Methanobacteriati</taxon>
        <taxon>Methanobacteriota</taxon>
        <taxon>Stenosarchaea group</taxon>
        <taxon>Methanomicrobia</taxon>
        <taxon>Methanomicrobiales</taxon>
        <taxon>Methanospirillaceae</taxon>
        <taxon>Methanospirillum</taxon>
    </lineage>
</organism>
<dbReference type="GO" id="GO:0042301">
    <property type="term" value="F:phosphate ion binding"/>
    <property type="evidence" value="ECO:0007669"/>
    <property type="project" value="InterPro"/>
</dbReference>
<dbReference type="eggNOG" id="arCOG00213">
    <property type="taxonomic scope" value="Archaea"/>
</dbReference>
<dbReference type="PROSITE" id="PS51257">
    <property type="entry name" value="PROKAR_LIPOPROTEIN"/>
    <property type="match status" value="1"/>
</dbReference>
<dbReference type="EnsemblBacteria" id="ABD42672">
    <property type="protein sequence ID" value="ABD42672"/>
    <property type="gene ID" value="Mhun_2985"/>
</dbReference>
<feature type="transmembrane region" description="Helical" evidence="3">
    <location>
        <begin position="6"/>
        <end position="26"/>
    </location>
</feature>
<evidence type="ECO:0000256" key="2">
    <source>
        <dbReference type="ARBA" id="ARBA00022729"/>
    </source>
</evidence>
<dbReference type="Gene3D" id="3.40.190.10">
    <property type="entry name" value="Periplasmic binding protein-like II"/>
    <property type="match status" value="2"/>
</dbReference>
<dbReference type="Proteomes" id="UP000001941">
    <property type="component" value="Chromosome"/>
</dbReference>
<feature type="domain" description="PBP" evidence="4">
    <location>
        <begin position="51"/>
        <end position="287"/>
    </location>
</feature>
<protein>
    <submittedName>
        <fullName evidence="5">Phosphate ABC transporter substrate-binding protein, PhoT family</fullName>
    </submittedName>
</protein>
<dbReference type="Pfam" id="PF12849">
    <property type="entry name" value="PBP_like_2"/>
    <property type="match status" value="1"/>
</dbReference>
<dbReference type="InterPro" id="IPR050811">
    <property type="entry name" value="Phosphate_ABC_transporter"/>
</dbReference>
<dbReference type="GeneID" id="3922900"/>
<dbReference type="KEGG" id="mhu:Mhun_2985"/>
<accession>Q2FTF6</accession>
<dbReference type="OrthoDB" id="53390at2157"/>
<keyword evidence="6" id="KW-1185">Reference proteome</keyword>
<dbReference type="PANTHER" id="PTHR30570">
    <property type="entry name" value="PERIPLASMIC PHOSPHATE BINDING COMPONENT OF PHOSPHATE ABC TRANSPORTER"/>
    <property type="match status" value="1"/>
</dbReference>
<evidence type="ECO:0000256" key="3">
    <source>
        <dbReference type="SAM" id="Phobius"/>
    </source>
</evidence>
<evidence type="ECO:0000313" key="5">
    <source>
        <dbReference type="EMBL" id="ABD42672.1"/>
    </source>
</evidence>
<dbReference type="FunCoup" id="Q2FTF6">
    <property type="interactions" value="7"/>
</dbReference>
<evidence type="ECO:0000256" key="1">
    <source>
        <dbReference type="ARBA" id="ARBA00022448"/>
    </source>
</evidence>
<dbReference type="CDD" id="cd13653">
    <property type="entry name" value="PBP2_phosphate_like_1"/>
    <property type="match status" value="1"/>
</dbReference>
<dbReference type="SUPFAM" id="SSF53850">
    <property type="entry name" value="Periplasmic binding protein-like II"/>
    <property type="match status" value="1"/>
</dbReference>
<keyword evidence="1" id="KW-0813">Transport</keyword>
<dbReference type="RefSeq" id="WP_011449925.1">
    <property type="nucleotide sequence ID" value="NC_007796.1"/>
</dbReference>
<keyword evidence="3" id="KW-0472">Membrane</keyword>
<dbReference type="InterPro" id="IPR024370">
    <property type="entry name" value="PBP_domain"/>
</dbReference>
<keyword evidence="3" id="KW-1133">Transmembrane helix</keyword>
<evidence type="ECO:0000313" key="6">
    <source>
        <dbReference type="Proteomes" id="UP000001941"/>
    </source>
</evidence>
<dbReference type="NCBIfam" id="TIGR02136">
    <property type="entry name" value="ptsS_2"/>
    <property type="match status" value="1"/>
</dbReference>
<reference evidence="6" key="1">
    <citation type="journal article" date="2016" name="Stand. Genomic Sci.">
        <title>Complete genome sequence of Methanospirillum hungatei type strain JF1.</title>
        <authorList>
            <person name="Gunsalus R.P."/>
            <person name="Cook L.E."/>
            <person name="Crable B."/>
            <person name="Rohlin L."/>
            <person name="McDonald E."/>
            <person name="Mouttaki H."/>
            <person name="Sieber J.R."/>
            <person name="Poweleit N."/>
            <person name="Zhou H."/>
            <person name="Lapidus A.L."/>
            <person name="Daligault H.E."/>
            <person name="Land M."/>
            <person name="Gilna P."/>
            <person name="Ivanova N."/>
            <person name="Kyrpides N."/>
            <person name="Culley D.E."/>
            <person name="McInerney M.J."/>
        </authorList>
    </citation>
    <scope>NUCLEOTIDE SEQUENCE [LARGE SCALE GENOMIC DNA]</scope>
    <source>
        <strain evidence="6">ATCC 27890 / DSM 864 / NBRC 100397 / JF-1</strain>
    </source>
</reference>
<sequence length="303" mass="31792">MAGKTTIVSGIILIGLFICAVLLCGCTGTTETEKTTPVSTGENPLKETKVQPGAAGVLTITGSTTVLPVAAQAAEIYMDTHPGVDVQVNGGGSGAGVQSAGEGTAMIGMASRDLKKEEKEKYPELLEHQIAIDGIAIITHKTNPIASLTLDQVKAIYNGNITNWKEVGGNDASIVVIGRDSASGTREFFHEKVMNKEDFVPTQLEKNSNGAVKQSVAQTPAAIGYVGLGYIDETIHAVPILVDGKSIIPSIESVKDKSYPIARPLNFLTNGEPSGIIAEFIAFIDSPEGQKIVTEEGFVPLTN</sequence>
<dbReference type="EMBL" id="CP000254">
    <property type="protein sequence ID" value="ABD42672.1"/>
    <property type="molecule type" value="Genomic_DNA"/>
</dbReference>
<dbReference type="AlphaFoldDB" id="Q2FTF6"/>
<dbReference type="InParanoid" id="Q2FTF6"/>
<name>Q2FTF6_METHJ</name>